<organism evidence="4 5">
    <name type="scientific">Riemerella anatipestifer</name>
    <name type="common">Moraxella anatipestifer</name>
    <dbReference type="NCBI Taxonomy" id="34085"/>
    <lineage>
        <taxon>Bacteria</taxon>
        <taxon>Pseudomonadati</taxon>
        <taxon>Bacteroidota</taxon>
        <taxon>Flavobacteriia</taxon>
        <taxon>Flavobacteriales</taxon>
        <taxon>Weeksellaceae</taxon>
        <taxon>Riemerella</taxon>
    </lineage>
</organism>
<protein>
    <recommendedName>
        <fullName evidence="6">DUF4349 domain-containing protein</fullName>
    </recommendedName>
</protein>
<evidence type="ECO:0000256" key="3">
    <source>
        <dbReference type="SAM" id="SignalP"/>
    </source>
</evidence>
<dbReference type="RefSeq" id="WP_079207834.1">
    <property type="nucleotide sequence ID" value="NZ_CP011859.1"/>
</dbReference>
<keyword evidence="1" id="KW-0175">Coiled coil</keyword>
<evidence type="ECO:0000256" key="1">
    <source>
        <dbReference type="SAM" id="Coils"/>
    </source>
</evidence>
<dbReference type="Proteomes" id="UP000189883">
    <property type="component" value="Chromosome"/>
</dbReference>
<dbReference type="EMBL" id="CP011859">
    <property type="protein sequence ID" value="AQY22683.1"/>
    <property type="molecule type" value="Genomic_DNA"/>
</dbReference>
<feature type="transmembrane region" description="Helical" evidence="2">
    <location>
        <begin position="196"/>
        <end position="213"/>
    </location>
</feature>
<evidence type="ECO:0008006" key="6">
    <source>
        <dbReference type="Google" id="ProtNLM"/>
    </source>
</evidence>
<keyword evidence="2" id="KW-1133">Transmembrane helix</keyword>
<sequence>MKTILQLILSLIFLASCSSVNKNKQLQEITKVKIQNDSLFNSVSSKLSEVLNENTILKTENISFKNEIENYKVKLKELQEKSLSESSEDLVIENAKGIVKLTDRNGNSYEIGADNGTKILRTTTAKLQKELSEKVSEINSLKSTIEKQRKTIEELNTKSGEVLKEYDKLYKFSKMQEEIINETDEYLKTDRKNIPLWLYGIIGISIIILWEILKYSIKSRLKIF</sequence>
<dbReference type="PROSITE" id="PS51257">
    <property type="entry name" value="PROKAR_LIPOPROTEIN"/>
    <property type="match status" value="1"/>
</dbReference>
<dbReference type="AlphaFoldDB" id="A0A1S7DU92"/>
<evidence type="ECO:0000313" key="5">
    <source>
        <dbReference type="Proteomes" id="UP000189883"/>
    </source>
</evidence>
<feature type="coiled-coil region" evidence="1">
    <location>
        <begin position="61"/>
        <end position="88"/>
    </location>
</feature>
<keyword evidence="3" id="KW-0732">Signal</keyword>
<gene>
    <name evidence="4" type="ORF">AB406_1741</name>
</gene>
<keyword evidence="2" id="KW-0812">Transmembrane</keyword>
<evidence type="ECO:0000256" key="2">
    <source>
        <dbReference type="SAM" id="Phobius"/>
    </source>
</evidence>
<accession>A0A1S7DU92</accession>
<feature type="chain" id="PRO_5013204397" description="DUF4349 domain-containing protein" evidence="3">
    <location>
        <begin position="22"/>
        <end position="224"/>
    </location>
</feature>
<evidence type="ECO:0000313" key="4">
    <source>
        <dbReference type="EMBL" id="AQY22683.1"/>
    </source>
</evidence>
<feature type="coiled-coil region" evidence="1">
    <location>
        <begin position="138"/>
        <end position="165"/>
    </location>
</feature>
<reference evidence="4 5" key="1">
    <citation type="submission" date="2015-06" db="EMBL/GenBank/DDBJ databases">
        <title>R. anatipestifer strain HXb2 is the most virulent strain so far, and the genome sequence would help us uncover the pathogenesis.</title>
        <authorList>
            <person name="Hu Q."/>
            <person name="Qi J."/>
            <person name="Bo H."/>
            <person name="Liu G."/>
            <person name="Tao M."/>
            <person name="Ding Y."/>
            <person name="Xue Y."/>
        </authorList>
    </citation>
    <scope>NUCLEOTIDE SEQUENCE [LARGE SCALE GENOMIC DNA]</scope>
    <source>
        <strain evidence="4 5">HXb2</strain>
    </source>
</reference>
<proteinExistence type="predicted"/>
<keyword evidence="2" id="KW-0472">Membrane</keyword>
<name>A0A1S7DU92_RIEAN</name>
<feature type="signal peptide" evidence="3">
    <location>
        <begin position="1"/>
        <end position="21"/>
    </location>
</feature>